<gene>
    <name evidence="6" type="ORF">EB796_012404</name>
</gene>
<dbReference type="Proteomes" id="UP000593567">
    <property type="component" value="Unassembled WGS sequence"/>
</dbReference>
<comment type="similarity">
    <text evidence="1">Belongs to the glycosyltransferase 25 family.</text>
</comment>
<dbReference type="InterPro" id="IPR002654">
    <property type="entry name" value="Glyco_trans_25"/>
</dbReference>
<keyword evidence="4" id="KW-0472">Membrane</keyword>
<dbReference type="GO" id="GO:0050211">
    <property type="term" value="F:procollagen galactosyltransferase activity"/>
    <property type="evidence" value="ECO:0007669"/>
    <property type="project" value="TreeGrafter"/>
</dbReference>
<dbReference type="OrthoDB" id="47375at2759"/>
<keyword evidence="4" id="KW-1133">Transmembrane helix</keyword>
<keyword evidence="2" id="KW-0328">Glycosyltransferase</keyword>
<organism evidence="6 7">
    <name type="scientific">Bugula neritina</name>
    <name type="common">Brown bryozoan</name>
    <name type="synonym">Sertularia neritina</name>
    <dbReference type="NCBI Taxonomy" id="10212"/>
    <lineage>
        <taxon>Eukaryota</taxon>
        <taxon>Metazoa</taxon>
        <taxon>Spiralia</taxon>
        <taxon>Lophotrochozoa</taxon>
        <taxon>Bryozoa</taxon>
        <taxon>Gymnolaemata</taxon>
        <taxon>Cheilostomatida</taxon>
        <taxon>Flustrina</taxon>
        <taxon>Buguloidea</taxon>
        <taxon>Bugulidae</taxon>
        <taxon>Bugula</taxon>
    </lineage>
</organism>
<dbReference type="Pfam" id="PF01755">
    <property type="entry name" value="Glyco_transf_25"/>
    <property type="match status" value="1"/>
</dbReference>
<dbReference type="CDD" id="cd06532">
    <property type="entry name" value="Glyco_transf_25"/>
    <property type="match status" value="1"/>
</dbReference>
<keyword evidence="7" id="KW-1185">Reference proteome</keyword>
<dbReference type="PANTHER" id="PTHR10730">
    <property type="entry name" value="PROCOLLAGEN-LYSINE,2-OXOGLUTARATE 5-DIOXYGENASE/GLYCOSYLTRANSFERASE 25 FAMILY MEMBER"/>
    <property type="match status" value="1"/>
</dbReference>
<evidence type="ECO:0000313" key="7">
    <source>
        <dbReference type="Proteomes" id="UP000593567"/>
    </source>
</evidence>
<protein>
    <recommendedName>
        <fullName evidence="5">Glycosyl transferase family 25 domain-containing protein</fullName>
    </recommendedName>
</protein>
<evidence type="ECO:0000313" key="6">
    <source>
        <dbReference type="EMBL" id="KAF6029285.1"/>
    </source>
</evidence>
<proteinExistence type="inferred from homology"/>
<evidence type="ECO:0000256" key="3">
    <source>
        <dbReference type="ARBA" id="ARBA00022679"/>
    </source>
</evidence>
<name>A0A7J7JTQ4_BUGNE</name>
<keyword evidence="4" id="KW-0812">Transmembrane</keyword>
<sequence length="463" mass="53423">MWKLLHLKTLVVYQMASLLGLFFLSVFQQFIEPDLAIENLEFIDDLIDSSIVQRADVIAPMLNVGNRENEEQLDYYNFWEDISDEGGQVITETSTGISERSVKGCFRVSLVHSFFMVDVRSPVYNSLSFNHTLFKRQEVNKNFNLVGFSKSALSNGANIKVCNNKKYGEIYPPADWFENGNEERKPYLQYKLRKSIWSSATILPSEHVTRKPSQISKDFDMVYIINLKKRAQRRVFMEHIVYELGLQNYQFFDAVDGKQLNDSYLAHLQVSTLPGYKEPYDDRTYLTRGEIGCFLSHYFIWEEAREKGYKSILILEDDAEPVPDMLSQYKLVSAEMKSLNGNWDLLYLGRSPVDETVLKTSDIEGLEHLVSPGYSYWTVAYALSDRGINKVLSHKPLSKMLPSDIYLNILYDMHANEEWKNQFSPRNLVALSASPRLIFPALFPGDDNFVSDTSFEVPEHDEL</sequence>
<keyword evidence="3" id="KW-0808">Transferase</keyword>
<evidence type="ECO:0000256" key="1">
    <source>
        <dbReference type="ARBA" id="ARBA00006721"/>
    </source>
</evidence>
<dbReference type="AlphaFoldDB" id="A0A7J7JTQ4"/>
<feature type="transmembrane region" description="Helical" evidence="4">
    <location>
        <begin position="12"/>
        <end position="31"/>
    </location>
</feature>
<evidence type="ECO:0000256" key="4">
    <source>
        <dbReference type="SAM" id="Phobius"/>
    </source>
</evidence>
<reference evidence="6" key="1">
    <citation type="submission" date="2020-06" db="EMBL/GenBank/DDBJ databases">
        <title>Draft genome of Bugula neritina, a colonial animal packing powerful symbionts and potential medicines.</title>
        <authorList>
            <person name="Rayko M."/>
        </authorList>
    </citation>
    <scope>NUCLEOTIDE SEQUENCE [LARGE SCALE GENOMIC DNA]</scope>
    <source>
        <strain evidence="6">Kwan_BN1</strain>
    </source>
</reference>
<dbReference type="EMBL" id="VXIV02001835">
    <property type="protein sequence ID" value="KAF6029285.1"/>
    <property type="molecule type" value="Genomic_DNA"/>
</dbReference>
<evidence type="ECO:0000256" key="2">
    <source>
        <dbReference type="ARBA" id="ARBA00022676"/>
    </source>
</evidence>
<dbReference type="PANTHER" id="PTHR10730:SF53">
    <property type="entry name" value="GLYCOSYLTRANSFERASE 25 FAMILY MEMBER"/>
    <property type="match status" value="1"/>
</dbReference>
<accession>A0A7J7JTQ4</accession>
<dbReference type="InterPro" id="IPR050757">
    <property type="entry name" value="Collagen_mod_GT25"/>
</dbReference>
<evidence type="ECO:0000259" key="5">
    <source>
        <dbReference type="Pfam" id="PF01755"/>
    </source>
</evidence>
<comment type="caution">
    <text evidence="6">The sequence shown here is derived from an EMBL/GenBank/DDBJ whole genome shotgun (WGS) entry which is preliminary data.</text>
</comment>
<feature type="domain" description="Glycosyl transferase family 25" evidence="5">
    <location>
        <begin position="221"/>
        <end position="330"/>
    </location>
</feature>